<evidence type="ECO:0000259" key="8">
    <source>
        <dbReference type="PROSITE" id="PS50893"/>
    </source>
</evidence>
<dbReference type="PROSITE" id="PS50929">
    <property type="entry name" value="ABC_TM1F"/>
    <property type="match status" value="1"/>
</dbReference>
<dbReference type="CDD" id="cd18552">
    <property type="entry name" value="ABC_6TM_MsbA_like"/>
    <property type="match status" value="1"/>
</dbReference>
<dbReference type="Gene3D" id="3.40.50.300">
    <property type="entry name" value="P-loop containing nucleotide triphosphate hydrolases"/>
    <property type="match status" value="1"/>
</dbReference>
<dbReference type="InterPro" id="IPR003593">
    <property type="entry name" value="AAA+_ATPase"/>
</dbReference>
<evidence type="ECO:0000256" key="3">
    <source>
        <dbReference type="ARBA" id="ARBA00022741"/>
    </source>
</evidence>
<keyword evidence="2 7" id="KW-0812">Transmembrane</keyword>
<keyword evidence="6 7" id="KW-0472">Membrane</keyword>
<evidence type="ECO:0000256" key="5">
    <source>
        <dbReference type="ARBA" id="ARBA00022989"/>
    </source>
</evidence>
<evidence type="ECO:0000256" key="2">
    <source>
        <dbReference type="ARBA" id="ARBA00022692"/>
    </source>
</evidence>
<keyword evidence="4 10" id="KW-0067">ATP-binding</keyword>
<dbReference type="PROSITE" id="PS00211">
    <property type="entry name" value="ABC_TRANSPORTER_1"/>
    <property type="match status" value="1"/>
</dbReference>
<dbReference type="GO" id="GO:0005524">
    <property type="term" value="F:ATP binding"/>
    <property type="evidence" value="ECO:0007669"/>
    <property type="project" value="UniProtKB-KW"/>
</dbReference>
<dbReference type="SUPFAM" id="SSF90123">
    <property type="entry name" value="ABC transporter transmembrane region"/>
    <property type="match status" value="1"/>
</dbReference>
<name>A0ABS5HI25_9BACT</name>
<sequence>MSEYPQIQNDKIDLKTQNLGLKGVLKRFVPFFKDYIPQFIIVIIGMLLASGGTAGTAYLVEPVLNKIFVEKNETLLYILPYAIVIIYVLKGLGTFLQAYFTAYIGQDTIRRFREDMLKNLLNLDMKFFNEFRTGELISRSINDIERIRSIVSNMIPELVREAITIVALLGVVIYQSPKLAFFALVIMPIAIYPISRLAKKIKKISRQSQEKTSDITSVLSEIFTNIEIIKANNAQQYEHERFVGENNKFFRLNLKNTKIEQLISPLMESIGSLGVAAVIIIGGKEVIDDSMSMGAFFSFLTALFMLYTPLKRVVNIYSRMQDAVAASERTFAIMDMQSEIISGKNELKGTIDLIEFKNVRLNYDDKKDVLKGVNLKAHKSQLIALVGSSGGGKSSMMNLLMRFYDVSDGKIEINGINLKDFTLSSLRQNIGLVTQRVYIFNDTIAKNVAYGREYSEEAVIKALKMANGYEFITSLKYGINSVLNEFGTNLSGGQRQRIAIARALYSDPQILIFDEATSALDNESEKQISQAIESLRKDKIIFVIAHRLSTVQNADKIAVLSGGEIVGFDSDENLEKNCEIYAKLKGKALV</sequence>
<comment type="caution">
    <text evidence="10">The sequence shown here is derived from an EMBL/GenBank/DDBJ whole genome shotgun (WGS) entry which is preliminary data.</text>
</comment>
<evidence type="ECO:0000313" key="11">
    <source>
        <dbReference type="Proteomes" id="UP000682951"/>
    </source>
</evidence>
<dbReference type="InterPro" id="IPR039421">
    <property type="entry name" value="Type_1_exporter"/>
</dbReference>
<evidence type="ECO:0000313" key="10">
    <source>
        <dbReference type="EMBL" id="MBR8463905.1"/>
    </source>
</evidence>
<keyword evidence="3" id="KW-0547">Nucleotide-binding</keyword>
<dbReference type="Pfam" id="PF00664">
    <property type="entry name" value="ABC_membrane"/>
    <property type="match status" value="1"/>
</dbReference>
<feature type="transmembrane region" description="Helical" evidence="7">
    <location>
        <begin position="262"/>
        <end position="281"/>
    </location>
</feature>
<dbReference type="PANTHER" id="PTHR43394:SF1">
    <property type="entry name" value="ATP-BINDING CASSETTE SUB-FAMILY B MEMBER 10, MITOCHONDRIAL"/>
    <property type="match status" value="1"/>
</dbReference>
<feature type="transmembrane region" description="Helical" evidence="7">
    <location>
        <begin position="293"/>
        <end position="310"/>
    </location>
</feature>
<evidence type="ECO:0000256" key="7">
    <source>
        <dbReference type="SAM" id="Phobius"/>
    </source>
</evidence>
<gene>
    <name evidence="10" type="ORF">KDD93_04860</name>
</gene>
<proteinExistence type="predicted"/>
<evidence type="ECO:0000256" key="6">
    <source>
        <dbReference type="ARBA" id="ARBA00023136"/>
    </source>
</evidence>
<dbReference type="Pfam" id="PF00005">
    <property type="entry name" value="ABC_tran"/>
    <property type="match status" value="1"/>
</dbReference>
<dbReference type="SUPFAM" id="SSF52540">
    <property type="entry name" value="P-loop containing nucleoside triphosphate hydrolases"/>
    <property type="match status" value="1"/>
</dbReference>
<feature type="transmembrane region" description="Helical" evidence="7">
    <location>
        <begin position="78"/>
        <end position="104"/>
    </location>
</feature>
<feature type="domain" description="ABC transmembrane type-1" evidence="9">
    <location>
        <begin position="40"/>
        <end position="322"/>
    </location>
</feature>
<dbReference type="InterPro" id="IPR036640">
    <property type="entry name" value="ABC1_TM_sf"/>
</dbReference>
<dbReference type="PANTHER" id="PTHR43394">
    <property type="entry name" value="ATP-DEPENDENT PERMEASE MDL1, MITOCHONDRIAL"/>
    <property type="match status" value="1"/>
</dbReference>
<keyword evidence="5 7" id="KW-1133">Transmembrane helix</keyword>
<keyword evidence="11" id="KW-1185">Reference proteome</keyword>
<organism evidence="10 11">
    <name type="scientific">Campylobacter anatolicus</name>
    <dbReference type="NCBI Taxonomy" id="2829105"/>
    <lineage>
        <taxon>Bacteria</taxon>
        <taxon>Pseudomonadati</taxon>
        <taxon>Campylobacterota</taxon>
        <taxon>Epsilonproteobacteria</taxon>
        <taxon>Campylobacterales</taxon>
        <taxon>Campylobacteraceae</taxon>
        <taxon>Campylobacter</taxon>
    </lineage>
</organism>
<dbReference type="InterPro" id="IPR027417">
    <property type="entry name" value="P-loop_NTPase"/>
</dbReference>
<feature type="transmembrane region" description="Helical" evidence="7">
    <location>
        <begin position="158"/>
        <end position="174"/>
    </location>
</feature>
<dbReference type="Gene3D" id="1.20.1560.10">
    <property type="entry name" value="ABC transporter type 1, transmembrane domain"/>
    <property type="match status" value="1"/>
</dbReference>
<dbReference type="RefSeq" id="WP_212142026.1">
    <property type="nucleotide sequence ID" value="NZ_JAGSSW010000004.1"/>
</dbReference>
<feature type="transmembrane region" description="Helical" evidence="7">
    <location>
        <begin position="35"/>
        <end position="58"/>
    </location>
</feature>
<protein>
    <submittedName>
        <fullName evidence="10">ABC transporter ATP-binding protein</fullName>
    </submittedName>
</protein>
<dbReference type="PROSITE" id="PS50893">
    <property type="entry name" value="ABC_TRANSPORTER_2"/>
    <property type="match status" value="1"/>
</dbReference>
<evidence type="ECO:0000256" key="1">
    <source>
        <dbReference type="ARBA" id="ARBA00004651"/>
    </source>
</evidence>
<dbReference type="SMART" id="SM00382">
    <property type="entry name" value="AAA"/>
    <property type="match status" value="1"/>
</dbReference>
<dbReference type="InterPro" id="IPR017871">
    <property type="entry name" value="ABC_transporter-like_CS"/>
</dbReference>
<dbReference type="InterPro" id="IPR011527">
    <property type="entry name" value="ABC1_TM_dom"/>
</dbReference>
<dbReference type="Proteomes" id="UP000682951">
    <property type="component" value="Unassembled WGS sequence"/>
</dbReference>
<feature type="domain" description="ABC transporter" evidence="8">
    <location>
        <begin position="354"/>
        <end position="587"/>
    </location>
</feature>
<accession>A0ABS5HI25</accession>
<dbReference type="InterPro" id="IPR003439">
    <property type="entry name" value="ABC_transporter-like_ATP-bd"/>
</dbReference>
<reference evidence="10 11" key="1">
    <citation type="submission" date="2021-04" db="EMBL/GenBank/DDBJ databases">
        <title>Molecular and phenotypic characterization and identification of bacterial isolates recovered from the Anatolian ground squirrels (Spermophilus xanthoprymnus) and which have the potential to form a new species in the Campylobacter genus.</title>
        <authorList>
            <person name="Aydin F."/>
            <person name="Abay S."/>
            <person name="Kayman T."/>
            <person name="Karakaya E."/>
            <person name="Mustak H.K."/>
            <person name="Mustak I.B."/>
            <person name="Bilgin N."/>
            <person name="Duzler A."/>
            <person name="Sahin O."/>
            <person name="Guran O."/>
            <person name="Saticioglu I.B."/>
        </authorList>
    </citation>
    <scope>NUCLEOTIDE SEQUENCE [LARGE SCALE GENOMIC DNA]</scope>
    <source>
        <strain evidence="11">faydin-G24</strain>
    </source>
</reference>
<evidence type="ECO:0000256" key="4">
    <source>
        <dbReference type="ARBA" id="ARBA00022840"/>
    </source>
</evidence>
<evidence type="ECO:0000259" key="9">
    <source>
        <dbReference type="PROSITE" id="PS50929"/>
    </source>
</evidence>
<feature type="transmembrane region" description="Helical" evidence="7">
    <location>
        <begin position="180"/>
        <end position="198"/>
    </location>
</feature>
<dbReference type="EMBL" id="JAGSSW010000004">
    <property type="protein sequence ID" value="MBR8463905.1"/>
    <property type="molecule type" value="Genomic_DNA"/>
</dbReference>
<comment type="subcellular location">
    <subcellularLocation>
        <location evidence="1">Cell membrane</location>
        <topology evidence="1">Multi-pass membrane protein</topology>
    </subcellularLocation>
</comment>